<dbReference type="PROSITE" id="PS50111">
    <property type="entry name" value="CHEMOTAXIS_TRANSDUC_2"/>
    <property type="match status" value="1"/>
</dbReference>
<dbReference type="Pfam" id="PF00672">
    <property type="entry name" value="HAMP"/>
    <property type="match status" value="1"/>
</dbReference>
<reference evidence="7 10" key="2">
    <citation type="submission" date="2016-10" db="EMBL/GenBank/DDBJ databases">
        <title>Hydorgenophaga sp. LPB0072 isolated from gastropod.</title>
        <authorList>
            <person name="Kim E."/>
            <person name="Yi H."/>
        </authorList>
    </citation>
    <scope>NUCLEOTIDE SEQUENCE [LARGE SCALE GENOMIC DNA]</scope>
    <source>
        <strain evidence="7 10">LPB0072</strain>
    </source>
</reference>
<evidence type="ECO:0000259" key="6">
    <source>
        <dbReference type="PROSITE" id="PS50885"/>
    </source>
</evidence>
<comment type="subcellular location">
    <subcellularLocation>
        <location evidence="1">Membrane</location>
    </subcellularLocation>
</comment>
<dbReference type="EMBL" id="CP017476">
    <property type="protein sequence ID" value="AOW14390.1"/>
    <property type="molecule type" value="Genomic_DNA"/>
</dbReference>
<evidence type="ECO:0000256" key="4">
    <source>
        <dbReference type="PROSITE-ProRule" id="PRU00284"/>
    </source>
</evidence>
<dbReference type="FunFam" id="1.10.287.950:FF:000001">
    <property type="entry name" value="Methyl-accepting chemotaxis sensory transducer"/>
    <property type="match status" value="1"/>
</dbReference>
<dbReference type="GO" id="GO:0007165">
    <property type="term" value="P:signal transduction"/>
    <property type="evidence" value="ECO:0007669"/>
    <property type="project" value="UniProtKB-KW"/>
</dbReference>
<dbReference type="Pfam" id="PF00015">
    <property type="entry name" value="MCPsignal"/>
    <property type="match status" value="1"/>
</dbReference>
<evidence type="ECO:0000313" key="7">
    <source>
        <dbReference type="EMBL" id="AOW14390.1"/>
    </source>
</evidence>
<dbReference type="Gene3D" id="1.10.287.950">
    <property type="entry name" value="Methyl-accepting chemotaxis protein"/>
    <property type="match status" value="1"/>
</dbReference>
<dbReference type="PANTHER" id="PTHR43531">
    <property type="entry name" value="PROTEIN ICFG"/>
    <property type="match status" value="1"/>
</dbReference>
<dbReference type="PROSITE" id="PS50885">
    <property type="entry name" value="HAMP"/>
    <property type="match status" value="1"/>
</dbReference>
<name>A0A162T564_9BURK</name>
<keyword evidence="2" id="KW-0488">Methylation</keyword>
<dbReference type="KEGG" id="hyl:LPB072_17670"/>
<dbReference type="SMART" id="SM00304">
    <property type="entry name" value="HAMP"/>
    <property type="match status" value="1"/>
</dbReference>
<organism evidence="7 10">
    <name type="scientific">Hydrogenophaga crassostreae</name>
    <dbReference type="NCBI Taxonomy" id="1763535"/>
    <lineage>
        <taxon>Bacteria</taxon>
        <taxon>Pseudomonadati</taxon>
        <taxon>Pseudomonadota</taxon>
        <taxon>Betaproteobacteria</taxon>
        <taxon>Burkholderiales</taxon>
        <taxon>Comamonadaceae</taxon>
        <taxon>Hydrogenophaga</taxon>
    </lineage>
</organism>
<evidence type="ECO:0000256" key="3">
    <source>
        <dbReference type="ARBA" id="ARBA00029447"/>
    </source>
</evidence>
<comment type="similarity">
    <text evidence="3">Belongs to the methyl-accepting chemotaxis (MCP) protein family.</text>
</comment>
<dbReference type="AlphaFoldDB" id="A0A162T564"/>
<dbReference type="SUPFAM" id="SSF58104">
    <property type="entry name" value="Methyl-accepting chemotaxis protein (MCP) signaling domain"/>
    <property type="match status" value="1"/>
</dbReference>
<feature type="domain" description="Methyl-accepting transducer" evidence="5">
    <location>
        <begin position="278"/>
        <end position="507"/>
    </location>
</feature>
<dbReference type="Proteomes" id="UP000185680">
    <property type="component" value="Chromosome"/>
</dbReference>
<reference evidence="8 9" key="1">
    <citation type="submission" date="2016-02" db="EMBL/GenBank/DDBJ databases">
        <title>Draft genome sequence of Hydrogenophaga sp. LPB0072.</title>
        <authorList>
            <person name="Shin S.-K."/>
            <person name="Yi H."/>
        </authorList>
    </citation>
    <scope>NUCLEOTIDE SEQUENCE [LARGE SCALE GENOMIC DNA]</scope>
    <source>
        <strain evidence="8 9">LPB0072</strain>
    </source>
</reference>
<dbReference type="EMBL" id="LVWD01000003">
    <property type="protein sequence ID" value="OAD43585.1"/>
    <property type="molecule type" value="Genomic_DNA"/>
</dbReference>
<dbReference type="OrthoDB" id="8555762at2"/>
<evidence type="ECO:0000256" key="2">
    <source>
        <dbReference type="ARBA" id="ARBA00022481"/>
    </source>
</evidence>
<evidence type="ECO:0000256" key="1">
    <source>
        <dbReference type="ARBA" id="ARBA00004370"/>
    </source>
</evidence>
<dbReference type="InterPro" id="IPR004090">
    <property type="entry name" value="Chemotax_Me-accpt_rcpt"/>
</dbReference>
<dbReference type="PRINTS" id="PR00260">
    <property type="entry name" value="CHEMTRNSDUCR"/>
</dbReference>
<evidence type="ECO:0000313" key="8">
    <source>
        <dbReference type="EMBL" id="OAD43585.1"/>
    </source>
</evidence>
<dbReference type="RefSeq" id="WP_066085719.1">
    <property type="nucleotide sequence ID" value="NZ_CP017476.1"/>
</dbReference>
<dbReference type="InterPro" id="IPR051310">
    <property type="entry name" value="MCP_chemotaxis"/>
</dbReference>
<dbReference type="GO" id="GO:0004888">
    <property type="term" value="F:transmembrane signaling receptor activity"/>
    <property type="evidence" value="ECO:0007669"/>
    <property type="project" value="InterPro"/>
</dbReference>
<proteinExistence type="inferred from homology"/>
<gene>
    <name evidence="7" type="ORF">LPB072_17670</name>
    <name evidence="8" type="ORF">LPB72_03365</name>
</gene>
<dbReference type="InterPro" id="IPR004089">
    <property type="entry name" value="MCPsignal_dom"/>
</dbReference>
<evidence type="ECO:0000313" key="9">
    <source>
        <dbReference type="Proteomes" id="UP000185657"/>
    </source>
</evidence>
<evidence type="ECO:0000313" key="10">
    <source>
        <dbReference type="Proteomes" id="UP000185680"/>
    </source>
</evidence>
<dbReference type="PANTHER" id="PTHR43531:SF14">
    <property type="entry name" value="METHYL-ACCEPTING CHEMOTAXIS PROTEIN I-RELATED"/>
    <property type="match status" value="1"/>
</dbReference>
<evidence type="ECO:0008006" key="11">
    <source>
        <dbReference type="Google" id="ProtNLM"/>
    </source>
</evidence>
<keyword evidence="9" id="KW-1185">Reference proteome</keyword>
<protein>
    <recommendedName>
        <fullName evidence="11">Methyl-accepting chemotaxis protein</fullName>
    </recommendedName>
</protein>
<dbReference type="STRING" id="1763535.LPB072_17670"/>
<dbReference type="GO" id="GO:0006935">
    <property type="term" value="P:chemotaxis"/>
    <property type="evidence" value="ECO:0007669"/>
    <property type="project" value="InterPro"/>
</dbReference>
<dbReference type="Proteomes" id="UP000185657">
    <property type="component" value="Unassembled WGS sequence"/>
</dbReference>
<feature type="domain" description="HAMP" evidence="6">
    <location>
        <begin position="221"/>
        <end position="273"/>
    </location>
</feature>
<dbReference type="SMART" id="SM00283">
    <property type="entry name" value="MA"/>
    <property type="match status" value="1"/>
</dbReference>
<accession>A0A162T564</accession>
<sequence>MNFLSHISLGRRLTLGFGVVLTLLACVAIQSLMSIRSLNLALQEVVVTGGARSAAVTQMERSADGFMSSLRNLRGAELSQGEVLMKSVRDRWQTYVASEKAVQEALPMEDAKVSAMMAAVRQHALESFSIIQQGEKEGEGRGETAVFFAISIAITQDAEKLSTRFDAWSDALVALATWEIQAEKEAADQATTESNAQQWLVLGASLAALLFGAFTSWRITRDVTRGFSNAVTATERLARHDLSCPIDTQFTGELGVLARSLEAMRVAQRELAMGVHRACDDIATASAEIAQGSQDLSGRAEQTAANMHGAIHALDLLHSSVDQSAESAHSANALATEAQTAASRGDHVVGQAVATMDEIDAASRKIAEITAIIDGIAFQTNILALNAAVEAARAGEQGRGFAVVASEVRSLAQRSATAAREIKDLIEATLERVVAGSEHVKRAGSATSEIMASVQRVSATIASISGEATQQRQGIGLANASVKQLDEGAQQNAALAEESAAAASSMQSQADRLKKLVEQFKFA</sequence>
<dbReference type="CDD" id="cd06225">
    <property type="entry name" value="HAMP"/>
    <property type="match status" value="1"/>
</dbReference>
<keyword evidence="4" id="KW-0807">Transducer</keyword>
<evidence type="ECO:0000259" key="5">
    <source>
        <dbReference type="PROSITE" id="PS50111"/>
    </source>
</evidence>
<dbReference type="InterPro" id="IPR003660">
    <property type="entry name" value="HAMP_dom"/>
</dbReference>
<dbReference type="GO" id="GO:0005886">
    <property type="term" value="C:plasma membrane"/>
    <property type="evidence" value="ECO:0007669"/>
    <property type="project" value="TreeGrafter"/>
</dbReference>